<dbReference type="EMBL" id="CACVAX010000059">
    <property type="protein sequence ID" value="CAA6822204.1"/>
    <property type="molecule type" value="Genomic_DNA"/>
</dbReference>
<dbReference type="Gene3D" id="3.30.300.130">
    <property type="entry name" value="Fe-S cluster assembly (FSCA)"/>
    <property type="match status" value="1"/>
</dbReference>
<evidence type="ECO:0000259" key="1">
    <source>
        <dbReference type="Pfam" id="PF01106"/>
    </source>
</evidence>
<dbReference type="GO" id="GO:0016226">
    <property type="term" value="P:iron-sulfur cluster assembly"/>
    <property type="evidence" value="ECO:0007669"/>
    <property type="project" value="InterPro"/>
</dbReference>
<proteinExistence type="predicted"/>
<dbReference type="GO" id="GO:0005506">
    <property type="term" value="F:iron ion binding"/>
    <property type="evidence" value="ECO:0007669"/>
    <property type="project" value="InterPro"/>
</dbReference>
<reference evidence="2" key="1">
    <citation type="submission" date="2020-01" db="EMBL/GenBank/DDBJ databases">
        <authorList>
            <person name="Meier V. D."/>
            <person name="Meier V D."/>
        </authorList>
    </citation>
    <scope>NUCLEOTIDE SEQUENCE</scope>
    <source>
        <strain evidence="2">HLG_WM_MAG_04</strain>
    </source>
</reference>
<organism evidence="2">
    <name type="scientific">uncultured Sulfurovum sp</name>
    <dbReference type="NCBI Taxonomy" id="269237"/>
    <lineage>
        <taxon>Bacteria</taxon>
        <taxon>Pseudomonadati</taxon>
        <taxon>Campylobacterota</taxon>
        <taxon>Epsilonproteobacteria</taxon>
        <taxon>Campylobacterales</taxon>
        <taxon>Sulfurovaceae</taxon>
        <taxon>Sulfurovum</taxon>
        <taxon>environmental samples</taxon>
    </lineage>
</organism>
<name>A0A6S6TS73_9BACT</name>
<gene>
    <name evidence="2" type="ORF">HELGO_WM1854</name>
</gene>
<feature type="domain" description="NIF system FeS cluster assembly NifU C-terminal" evidence="1">
    <location>
        <begin position="32"/>
        <end position="101"/>
    </location>
</feature>
<sequence>MIFCVKLARQGIKMTEQEAFAKMTLVEKINTIDKVIEENIRGFLQKDNGDVELVNVVERYEYLMVYVEYQGACVSCESSGNTLASMENILQRMLANNIRVITV</sequence>
<accession>A0A6S6TS73</accession>
<evidence type="ECO:0000313" key="2">
    <source>
        <dbReference type="EMBL" id="CAA6822204.1"/>
    </source>
</evidence>
<dbReference type="Pfam" id="PF01106">
    <property type="entry name" value="NifU"/>
    <property type="match status" value="1"/>
</dbReference>
<dbReference type="SUPFAM" id="SSF117916">
    <property type="entry name" value="Fe-S cluster assembly (FSCA) domain-like"/>
    <property type="match status" value="1"/>
</dbReference>
<dbReference type="InterPro" id="IPR001075">
    <property type="entry name" value="NIF_FeS_clus_asmbl_NifU_C"/>
</dbReference>
<dbReference type="InterPro" id="IPR034904">
    <property type="entry name" value="FSCA_dom_sf"/>
</dbReference>
<dbReference type="GO" id="GO:0051536">
    <property type="term" value="F:iron-sulfur cluster binding"/>
    <property type="evidence" value="ECO:0007669"/>
    <property type="project" value="InterPro"/>
</dbReference>
<dbReference type="AlphaFoldDB" id="A0A6S6TS73"/>
<protein>
    <submittedName>
        <fullName evidence="2">Iron-sulfur cluster assembly scaffold protein IscU/NifU-like</fullName>
    </submittedName>
</protein>